<dbReference type="RefSeq" id="WP_066694530.1">
    <property type="nucleotide sequence ID" value="NZ_LQQO01000063.1"/>
</dbReference>
<dbReference type="Proteomes" id="UP000076609">
    <property type="component" value="Unassembled WGS sequence"/>
</dbReference>
<organism evidence="1 2">
    <name type="scientific">Sphingomonas hankookensis</name>
    <dbReference type="NCBI Taxonomy" id="563996"/>
    <lineage>
        <taxon>Bacteria</taxon>
        <taxon>Pseudomonadati</taxon>
        <taxon>Pseudomonadota</taxon>
        <taxon>Alphaproteobacteria</taxon>
        <taxon>Sphingomonadales</taxon>
        <taxon>Sphingomonadaceae</taxon>
        <taxon>Sphingomonas</taxon>
    </lineage>
</organism>
<proteinExistence type="predicted"/>
<evidence type="ECO:0000313" key="1">
    <source>
        <dbReference type="EMBL" id="KZE08628.1"/>
    </source>
</evidence>
<protein>
    <recommendedName>
        <fullName evidence="3">HTH cro/C1-type domain-containing protein</fullName>
    </recommendedName>
</protein>
<reference evidence="2" key="1">
    <citation type="submission" date="2016-01" db="EMBL/GenBank/DDBJ databases">
        <title>Draft genome of Chromobacterium sp. F49.</title>
        <authorList>
            <person name="Hong K.W."/>
        </authorList>
    </citation>
    <scope>NUCLEOTIDE SEQUENCE [LARGE SCALE GENOMIC DNA]</scope>
    <source>
        <strain evidence="2">CN3</strain>
    </source>
</reference>
<sequence>MSAVREKANNASIGTTAARMVLLERAAGHLKQQPLADAMGIVKRGLQSKINGTRPIFGDDLRLAAAAIDQRAGELTALATQMREAAQ</sequence>
<accession>A0ABR5Y7U0</accession>
<dbReference type="EMBL" id="LQQO01000063">
    <property type="protein sequence ID" value="KZE08628.1"/>
    <property type="molecule type" value="Genomic_DNA"/>
</dbReference>
<name>A0ABR5Y7U0_9SPHN</name>
<keyword evidence="2" id="KW-1185">Reference proteome</keyword>
<gene>
    <name evidence="1" type="ORF">AVT10_08740</name>
</gene>
<evidence type="ECO:0000313" key="2">
    <source>
        <dbReference type="Proteomes" id="UP000076609"/>
    </source>
</evidence>
<comment type="caution">
    <text evidence="1">The sequence shown here is derived from an EMBL/GenBank/DDBJ whole genome shotgun (WGS) entry which is preliminary data.</text>
</comment>
<evidence type="ECO:0008006" key="3">
    <source>
        <dbReference type="Google" id="ProtNLM"/>
    </source>
</evidence>